<evidence type="ECO:0000256" key="1">
    <source>
        <dbReference type="SAM" id="Phobius"/>
    </source>
</evidence>
<feature type="transmembrane region" description="Helical" evidence="1">
    <location>
        <begin position="26"/>
        <end position="49"/>
    </location>
</feature>
<dbReference type="RefSeq" id="WP_156739923.1">
    <property type="nucleotide sequence ID" value="NZ_CACRYJ010000016.1"/>
</dbReference>
<name>A0A7M4DG58_9MICO</name>
<accession>A0A7M4DG58</accession>
<comment type="caution">
    <text evidence="3">The sequence shown here is derived from an EMBL/GenBank/DDBJ whole genome shotgun (WGS) entry which is preliminary data.</text>
</comment>
<evidence type="ECO:0000313" key="3">
    <source>
        <dbReference type="EMBL" id="VZO35901.1"/>
    </source>
</evidence>
<feature type="domain" description="LytR/CpsA/Psr regulator C-terminal" evidence="2">
    <location>
        <begin position="86"/>
        <end position="170"/>
    </location>
</feature>
<reference evidence="3 4" key="1">
    <citation type="submission" date="2019-11" db="EMBL/GenBank/DDBJ databases">
        <authorList>
            <person name="Criscuolo A."/>
        </authorList>
    </citation>
    <scope>NUCLEOTIDE SEQUENCE [LARGE SCALE GENOMIC DNA]</scope>
    <source>
        <strain evidence="3">CIP111667</strain>
    </source>
</reference>
<dbReference type="EMBL" id="CACRYJ010000016">
    <property type="protein sequence ID" value="VZO35901.1"/>
    <property type="molecule type" value="Genomic_DNA"/>
</dbReference>
<dbReference type="Proteomes" id="UP000419743">
    <property type="component" value="Unassembled WGS sequence"/>
</dbReference>
<dbReference type="Pfam" id="PF13399">
    <property type="entry name" value="LytR_C"/>
    <property type="match status" value="1"/>
</dbReference>
<evidence type="ECO:0000313" key="4">
    <source>
        <dbReference type="Proteomes" id="UP000419743"/>
    </source>
</evidence>
<dbReference type="Gene3D" id="3.30.70.2390">
    <property type="match status" value="1"/>
</dbReference>
<sequence>MSTNGVRDAAEARAARRRHLQQRQTVIFGGLIAVMLVIALTAGAMWVGILPTPVNIPINSPEPTEATAAPGPCPPEGQTYINFAEITATVLNGTTTSGLAGTTSAELQARGIIIAAQANAESSYAGVARIVAGPTGLGQAYSVALLFPESTIVLDERADATVDVILGAQFEMLLPAEEVLLDPAVVIPAPQGCEPLPTATG</sequence>
<protein>
    <recommendedName>
        <fullName evidence="2">LytR/CpsA/Psr regulator C-terminal domain-containing protein</fullName>
    </recommendedName>
</protein>
<dbReference type="AlphaFoldDB" id="A0A7M4DG58"/>
<evidence type="ECO:0000259" key="2">
    <source>
        <dbReference type="Pfam" id="PF13399"/>
    </source>
</evidence>
<organism evidence="3 4">
    <name type="scientific">Occultella aeris</name>
    <dbReference type="NCBI Taxonomy" id="2761496"/>
    <lineage>
        <taxon>Bacteria</taxon>
        <taxon>Bacillati</taxon>
        <taxon>Actinomycetota</taxon>
        <taxon>Actinomycetes</taxon>
        <taxon>Micrococcales</taxon>
        <taxon>Ruaniaceae</taxon>
        <taxon>Occultella</taxon>
    </lineage>
</organism>
<keyword evidence="4" id="KW-1185">Reference proteome</keyword>
<keyword evidence="1" id="KW-0472">Membrane</keyword>
<keyword evidence="1" id="KW-1133">Transmembrane helix</keyword>
<dbReference type="InterPro" id="IPR027381">
    <property type="entry name" value="LytR/CpsA/Psr_C"/>
</dbReference>
<proteinExistence type="predicted"/>
<gene>
    <name evidence="3" type="ORF">HALOF300_01104</name>
</gene>
<keyword evidence="1" id="KW-0812">Transmembrane</keyword>